<name>A0AAD9WYT9_9ROSI</name>
<keyword evidence="3" id="KW-1185">Reference proteome</keyword>
<sequence length="327" mass="36956">MCNAWKYENQTIAFFYLKSVKVALNFPVLLVIVLAVSISKCVGRIMASAQFWLNSHWAAEQKVCMSTVVSRNCIFSLNLERWYVGKRQRLKKDADVKRKELRDATTDIRGLFNDTGGWCSTQAEIQGVVDKYFRGLFSSADPLFADMDKILRYVRPCLSTSMSSYLDSNFSPDEVRRAVFDMAPTKTSGPDGFPAMFYHKFWLVIGTEVAKAFLGVLNDGQGLEVVNETLITLIPKVKKADRITDYWPISLCNVLYKIVAKTLANRFRGVPGAVNSETQSSFIPGRLITDNAIVGFECMHALRYRKKRKVGAMAIKLDMSKVYDIVE</sequence>
<dbReference type="AlphaFoldDB" id="A0AAD9WYT9"/>
<keyword evidence="1" id="KW-0812">Transmembrane</keyword>
<evidence type="ECO:0000313" key="3">
    <source>
        <dbReference type="Proteomes" id="UP001280121"/>
    </source>
</evidence>
<keyword evidence="1" id="KW-0472">Membrane</keyword>
<accession>A0AAD9WYT9</accession>
<protein>
    <recommendedName>
        <fullName evidence="4">Reverse transcriptase</fullName>
    </recommendedName>
</protein>
<keyword evidence="1" id="KW-1133">Transmembrane helix</keyword>
<feature type="transmembrane region" description="Helical" evidence="1">
    <location>
        <begin position="24"/>
        <end position="43"/>
    </location>
</feature>
<gene>
    <name evidence="2" type="ORF">Ddye_014921</name>
</gene>
<evidence type="ECO:0000313" key="2">
    <source>
        <dbReference type="EMBL" id="KAK2647432.1"/>
    </source>
</evidence>
<dbReference type="EMBL" id="JANJYI010000005">
    <property type="protein sequence ID" value="KAK2647432.1"/>
    <property type="molecule type" value="Genomic_DNA"/>
</dbReference>
<comment type="caution">
    <text evidence="2">The sequence shown here is derived from an EMBL/GenBank/DDBJ whole genome shotgun (WGS) entry which is preliminary data.</text>
</comment>
<evidence type="ECO:0000256" key="1">
    <source>
        <dbReference type="SAM" id="Phobius"/>
    </source>
</evidence>
<proteinExistence type="predicted"/>
<dbReference type="Proteomes" id="UP001280121">
    <property type="component" value="Unassembled WGS sequence"/>
</dbReference>
<dbReference type="PANTHER" id="PTHR19446">
    <property type="entry name" value="REVERSE TRANSCRIPTASES"/>
    <property type="match status" value="1"/>
</dbReference>
<evidence type="ECO:0008006" key="4">
    <source>
        <dbReference type="Google" id="ProtNLM"/>
    </source>
</evidence>
<reference evidence="2" key="1">
    <citation type="journal article" date="2023" name="Plant J.">
        <title>Genome sequences and population genomics provide insights into the demographic history, inbreeding, and mutation load of two 'living fossil' tree species of Dipteronia.</title>
        <authorList>
            <person name="Feng Y."/>
            <person name="Comes H.P."/>
            <person name="Chen J."/>
            <person name="Zhu S."/>
            <person name="Lu R."/>
            <person name="Zhang X."/>
            <person name="Li P."/>
            <person name="Qiu J."/>
            <person name="Olsen K.M."/>
            <person name="Qiu Y."/>
        </authorList>
    </citation>
    <scope>NUCLEOTIDE SEQUENCE</scope>
    <source>
        <strain evidence="2">KIB01</strain>
    </source>
</reference>
<organism evidence="2 3">
    <name type="scientific">Dipteronia dyeriana</name>
    <dbReference type="NCBI Taxonomy" id="168575"/>
    <lineage>
        <taxon>Eukaryota</taxon>
        <taxon>Viridiplantae</taxon>
        <taxon>Streptophyta</taxon>
        <taxon>Embryophyta</taxon>
        <taxon>Tracheophyta</taxon>
        <taxon>Spermatophyta</taxon>
        <taxon>Magnoliopsida</taxon>
        <taxon>eudicotyledons</taxon>
        <taxon>Gunneridae</taxon>
        <taxon>Pentapetalae</taxon>
        <taxon>rosids</taxon>
        <taxon>malvids</taxon>
        <taxon>Sapindales</taxon>
        <taxon>Sapindaceae</taxon>
        <taxon>Hippocastanoideae</taxon>
        <taxon>Acereae</taxon>
        <taxon>Dipteronia</taxon>
    </lineage>
</organism>